<evidence type="ECO:0000313" key="4">
    <source>
        <dbReference type="Proteomes" id="UP000267900"/>
    </source>
</evidence>
<organism evidence="3 4">
    <name type="scientific">Streptomyces luteoverticillatus</name>
    <name type="common">Streptoverticillium luteoverticillatus</name>
    <dbReference type="NCBI Taxonomy" id="66425"/>
    <lineage>
        <taxon>Bacteria</taxon>
        <taxon>Bacillati</taxon>
        <taxon>Actinomycetota</taxon>
        <taxon>Actinomycetes</taxon>
        <taxon>Kitasatosporales</taxon>
        <taxon>Streptomycetaceae</taxon>
        <taxon>Streptomyces</taxon>
    </lineage>
</organism>
<feature type="region of interest" description="Disordered" evidence="1">
    <location>
        <begin position="34"/>
        <end position="62"/>
    </location>
</feature>
<evidence type="ECO:0000256" key="2">
    <source>
        <dbReference type="SAM" id="SignalP"/>
    </source>
</evidence>
<protein>
    <recommendedName>
        <fullName evidence="5">Secreted protein</fullName>
    </recommendedName>
</protein>
<sequence>MFGKRGIGVASVSLALIASCLGWAAPAAGAHDDHGAHGGHGGHGPVTCQGRESTTYSPGLTLTPQSVGIRAATAYTCSDRPGHTIAATGSANGRSPESTCLGLHAPAGHEVLRYGDGSVSEISYPVGNAERVLGVNTVMLKGVVVAGRDKGAEAERFVEVAPAQGLPLACLTPEGVRRSTGVTQLRIIP</sequence>
<feature type="signal peptide" evidence="2">
    <location>
        <begin position="1"/>
        <end position="24"/>
    </location>
</feature>
<dbReference type="AlphaFoldDB" id="A0A3S9PDH2"/>
<accession>A0A3S9PDH2</accession>
<evidence type="ECO:0000256" key="1">
    <source>
        <dbReference type="SAM" id="MobiDB-lite"/>
    </source>
</evidence>
<dbReference type="OrthoDB" id="4233245at2"/>
<gene>
    <name evidence="3" type="ORF">EKH77_03425</name>
</gene>
<evidence type="ECO:0000313" key="3">
    <source>
        <dbReference type="EMBL" id="AZQ70392.1"/>
    </source>
</evidence>
<dbReference type="PROSITE" id="PS51257">
    <property type="entry name" value="PROKAR_LIPOPROTEIN"/>
    <property type="match status" value="1"/>
</dbReference>
<evidence type="ECO:0008006" key="5">
    <source>
        <dbReference type="Google" id="ProtNLM"/>
    </source>
</evidence>
<dbReference type="RefSeq" id="WP_126912957.1">
    <property type="nucleotide sequence ID" value="NZ_CP034587.1"/>
</dbReference>
<dbReference type="EMBL" id="CP034587">
    <property type="protein sequence ID" value="AZQ70392.1"/>
    <property type="molecule type" value="Genomic_DNA"/>
</dbReference>
<name>A0A3S9PDH2_STRLT</name>
<feature type="chain" id="PRO_5039282899" description="Secreted protein" evidence="2">
    <location>
        <begin position="25"/>
        <end position="189"/>
    </location>
</feature>
<keyword evidence="2" id="KW-0732">Signal</keyword>
<reference evidence="3 4" key="1">
    <citation type="submission" date="2018-12" db="EMBL/GenBank/DDBJ databases">
        <title>The whole draft genome of Streptomyce luteoverticillatus CGMCC 15060.</title>
        <authorList>
            <person name="Feng Z."/>
            <person name="Chen G."/>
            <person name="Zhang J."/>
            <person name="Zhu H."/>
            <person name="Yu X."/>
            <person name="Zhang W."/>
            <person name="Zhang X."/>
        </authorList>
    </citation>
    <scope>NUCLEOTIDE SEQUENCE [LARGE SCALE GENOMIC DNA]</scope>
    <source>
        <strain evidence="3 4">CGMCC 15060</strain>
    </source>
</reference>
<dbReference type="Proteomes" id="UP000267900">
    <property type="component" value="Chromosome"/>
</dbReference>
<feature type="compositionally biased region" description="Polar residues" evidence="1">
    <location>
        <begin position="50"/>
        <end position="62"/>
    </location>
</feature>
<keyword evidence="4" id="KW-1185">Reference proteome</keyword>
<proteinExistence type="predicted"/>